<evidence type="ECO:0000256" key="3">
    <source>
        <dbReference type="ARBA" id="ARBA00023002"/>
    </source>
</evidence>
<dbReference type="PANTHER" id="PTHR46332:SF5">
    <property type="entry name" value="ASPARTATE BETA-HYDROXYLASE DOMAIN CONTAINING 2"/>
    <property type="match status" value="1"/>
</dbReference>
<evidence type="ECO:0000259" key="4">
    <source>
        <dbReference type="Pfam" id="PF05118"/>
    </source>
</evidence>
<dbReference type="RefSeq" id="WP_167967491.1">
    <property type="nucleotide sequence ID" value="NZ_BHZG01000094.1"/>
</dbReference>
<dbReference type="InterPro" id="IPR007803">
    <property type="entry name" value="Asp/Arg/Pro-Hydrxlase"/>
</dbReference>
<keyword evidence="2" id="KW-0223">Dioxygenase</keyword>
<evidence type="ECO:0000313" key="5">
    <source>
        <dbReference type="EMBL" id="NJQ04190.1"/>
    </source>
</evidence>
<dbReference type="PANTHER" id="PTHR46332">
    <property type="entry name" value="ASPARTATE BETA-HYDROXYLASE DOMAIN-CONTAINING PROTEIN 2"/>
    <property type="match status" value="1"/>
</dbReference>
<dbReference type="InterPro" id="IPR027443">
    <property type="entry name" value="IPNS-like_sf"/>
</dbReference>
<gene>
    <name evidence="5" type="ORF">HCN56_01010</name>
</gene>
<feature type="domain" description="Aspartyl/asparaginy/proline hydroxylase" evidence="4">
    <location>
        <begin position="74"/>
        <end position="226"/>
    </location>
</feature>
<dbReference type="SUPFAM" id="SSF51197">
    <property type="entry name" value="Clavaminate synthase-like"/>
    <property type="match status" value="1"/>
</dbReference>
<organism evidence="5 6">
    <name type="scientific">Streptomyces lonarensis</name>
    <dbReference type="NCBI Taxonomy" id="700599"/>
    <lineage>
        <taxon>Bacteria</taxon>
        <taxon>Bacillati</taxon>
        <taxon>Actinomycetota</taxon>
        <taxon>Actinomycetes</taxon>
        <taxon>Kitasatosporales</taxon>
        <taxon>Streptomycetaceae</taxon>
        <taxon>Streptomyces</taxon>
    </lineage>
</organism>
<dbReference type="EMBL" id="JAAVJD010000003">
    <property type="protein sequence ID" value="NJQ04190.1"/>
    <property type="molecule type" value="Genomic_DNA"/>
</dbReference>
<dbReference type="GO" id="GO:0016020">
    <property type="term" value="C:membrane"/>
    <property type="evidence" value="ECO:0007669"/>
    <property type="project" value="TreeGrafter"/>
</dbReference>
<reference evidence="5 6" key="1">
    <citation type="submission" date="2020-03" db="EMBL/GenBank/DDBJ databases">
        <title>Draft genome of Streptomyces sp. ventii, isolated from the Axial Seamount in the Pacific Ocean, and resequencing of the two type strains Streptomyces lonarensis strain NCL 716 and Streptomyces bohaiensis strain 11A07.</title>
        <authorList>
            <person name="Loughran R.M."/>
            <person name="Pfannmuller K.M."/>
            <person name="Wasson B.J."/>
            <person name="Deadmond M.C."/>
            <person name="Paddock B.E."/>
            <person name="Koyack M.J."/>
            <person name="Gallegos D.A."/>
            <person name="Mitchell E.A."/>
            <person name="Ushijima B."/>
            <person name="Saw J.H."/>
            <person name="Mcphail K.L."/>
            <person name="Videau P."/>
        </authorList>
    </citation>
    <scope>NUCLEOTIDE SEQUENCE [LARGE SCALE GENOMIC DNA]</scope>
    <source>
        <strain evidence="5 6">NCL716</strain>
    </source>
</reference>
<comment type="similarity">
    <text evidence="1">Belongs to the aspartyl/asparaginyl beta-hydroxylase family.</text>
</comment>
<name>A0A7X6CXB6_9ACTN</name>
<sequence length="250" mass="27891">MTPEIDEAFAAIRAEHGAASLARVEEMMRGGTAGRHPLQRDARWVLPGISQQPWHDPYAYPELLPLVRELEAAHGDIKREITESWASRRDRFGRYDHYLGNQDDWRAVYLFRQGAMAKGAAELVPTAHRVVERAGVDAGVLCPLLESHFSTLLPGTVIADHCDLWNFSINLHLAVSIPEGCSLTVAGERRAWEEGRCLLFDYSFRHSARNDGGGTRTCLLVDLWHPETTPAERQALTVLVTEVRALMGDG</sequence>
<dbReference type="Pfam" id="PF05118">
    <property type="entry name" value="Asp_Arg_Hydrox"/>
    <property type="match status" value="1"/>
</dbReference>
<comment type="caution">
    <text evidence="5">The sequence shown here is derived from an EMBL/GenBank/DDBJ whole genome shotgun (WGS) entry which is preliminary data.</text>
</comment>
<dbReference type="Proteomes" id="UP000578686">
    <property type="component" value="Unassembled WGS sequence"/>
</dbReference>
<evidence type="ECO:0000256" key="2">
    <source>
        <dbReference type="ARBA" id="ARBA00022964"/>
    </source>
</evidence>
<dbReference type="Gene3D" id="2.60.120.330">
    <property type="entry name" value="B-lactam Antibiotic, Isopenicillin N Synthase, Chain"/>
    <property type="match status" value="1"/>
</dbReference>
<dbReference type="GO" id="GO:0051213">
    <property type="term" value="F:dioxygenase activity"/>
    <property type="evidence" value="ECO:0007669"/>
    <property type="project" value="UniProtKB-KW"/>
</dbReference>
<dbReference type="AlphaFoldDB" id="A0A7X6CXB6"/>
<keyword evidence="6" id="KW-1185">Reference proteome</keyword>
<keyword evidence="3" id="KW-0560">Oxidoreductase</keyword>
<dbReference type="InterPro" id="IPR051821">
    <property type="entry name" value="Asp/Asn_beta-hydroxylase"/>
</dbReference>
<evidence type="ECO:0000313" key="6">
    <source>
        <dbReference type="Proteomes" id="UP000578686"/>
    </source>
</evidence>
<proteinExistence type="inferred from homology"/>
<protein>
    <submittedName>
        <fullName evidence="5">Aspartyl/asparaginyl beta-hydroxylase domain-containing protein</fullName>
    </submittedName>
</protein>
<evidence type="ECO:0000256" key="1">
    <source>
        <dbReference type="ARBA" id="ARBA00007730"/>
    </source>
</evidence>
<accession>A0A7X6CXB6</accession>